<dbReference type="EMBL" id="UGTH01000001">
    <property type="protein sequence ID" value="SUB75060.1"/>
    <property type="molecule type" value="Genomic_DNA"/>
</dbReference>
<dbReference type="Proteomes" id="UP000254777">
    <property type="component" value="Unassembled WGS sequence"/>
</dbReference>
<dbReference type="GO" id="GO:0009228">
    <property type="term" value="P:thiamine biosynthetic process"/>
    <property type="evidence" value="ECO:0007669"/>
    <property type="project" value="InterPro"/>
</dbReference>
<feature type="domain" description="SsuA/THI5-like" evidence="1">
    <location>
        <begin position="38"/>
        <end position="253"/>
    </location>
</feature>
<dbReference type="PANTHER" id="PTHR31528:SF3">
    <property type="entry name" value="THIAMINE BIOSYNTHESIS PROTEIN HI_0357-RELATED"/>
    <property type="match status" value="1"/>
</dbReference>
<organism evidence="2 3">
    <name type="scientific">Peptoniphilus indolicus</name>
    <dbReference type="NCBI Taxonomy" id="33030"/>
    <lineage>
        <taxon>Bacteria</taxon>
        <taxon>Bacillati</taxon>
        <taxon>Bacillota</taxon>
        <taxon>Tissierellia</taxon>
        <taxon>Tissierellales</taxon>
        <taxon>Peptoniphilaceae</taxon>
        <taxon>Peptoniphilus</taxon>
    </lineage>
</organism>
<dbReference type="InterPro" id="IPR027939">
    <property type="entry name" value="NMT1/THI5"/>
</dbReference>
<evidence type="ECO:0000259" key="1">
    <source>
        <dbReference type="Pfam" id="PF09084"/>
    </source>
</evidence>
<dbReference type="PROSITE" id="PS51257">
    <property type="entry name" value="PROKAR_LIPOPROTEIN"/>
    <property type="match status" value="1"/>
</dbReference>
<dbReference type="InterPro" id="IPR015168">
    <property type="entry name" value="SsuA/THI5"/>
</dbReference>
<protein>
    <submittedName>
        <fullName evidence="2">Thiamine biosynthesis protein HI_0357</fullName>
    </submittedName>
</protein>
<dbReference type="Pfam" id="PF09084">
    <property type="entry name" value="NMT1"/>
    <property type="match status" value="1"/>
</dbReference>
<name>A0A379DB86_9FIRM</name>
<reference evidence="2 3" key="1">
    <citation type="submission" date="2018-06" db="EMBL/GenBank/DDBJ databases">
        <authorList>
            <consortium name="Pathogen Informatics"/>
            <person name="Doyle S."/>
        </authorList>
    </citation>
    <scope>NUCLEOTIDE SEQUENCE [LARGE SCALE GENOMIC DNA]</scope>
    <source>
        <strain evidence="2 3">NCTC11088</strain>
    </source>
</reference>
<sequence length="325" mass="36358">MKKIVSLMLIMMLVLVGCGKKQQGDLKKLTFVLDYTPNTNHTGIYVAKELGYLAEEGIELDIVQPPADGAPVLVASGKAQLGVDYQDTIAAAYAQDEPLPVTNVAALVQHNTSGIVSLKGNGMDRPKGMEGKKYATWGMDVEQAMIKNVVEKDGGDFSKVKLVPLNYSDIFTGLGNDIDAVWIFYGWDGIAAKVKNVDVDYFAFKDINPVFDYYTPTIIANNEFLKEDPETVKAFLRAIKKGYEYSIENPKEAAEILLKDNPELDKDMVIASQEYLKDEYISDAKKWGYFDSARWNNFYAWLFENGLIEKEIPADFGYSNEYLPD</sequence>
<evidence type="ECO:0000313" key="2">
    <source>
        <dbReference type="EMBL" id="SUB75060.1"/>
    </source>
</evidence>
<evidence type="ECO:0000313" key="3">
    <source>
        <dbReference type="Proteomes" id="UP000254777"/>
    </source>
</evidence>
<dbReference type="AlphaFoldDB" id="A0A379DB86"/>
<accession>A0A379DB86</accession>
<dbReference type="PANTHER" id="PTHR31528">
    <property type="entry name" value="4-AMINO-5-HYDROXYMETHYL-2-METHYLPYRIMIDINE PHOSPHATE SYNTHASE THI11-RELATED"/>
    <property type="match status" value="1"/>
</dbReference>
<dbReference type="Gene3D" id="3.40.190.10">
    <property type="entry name" value="Periplasmic binding protein-like II"/>
    <property type="match status" value="2"/>
</dbReference>
<dbReference type="SUPFAM" id="SSF53850">
    <property type="entry name" value="Periplasmic binding protein-like II"/>
    <property type="match status" value="1"/>
</dbReference>
<gene>
    <name evidence="2" type="ORF">NCTC11088_00822</name>
</gene>
<dbReference type="RefSeq" id="WP_004820637.1">
    <property type="nucleotide sequence ID" value="NZ_UGTH01000001.1"/>
</dbReference>
<proteinExistence type="predicted"/>